<accession>A0A1C3RLD7</accession>
<proteinExistence type="predicted"/>
<name>A0A1C3RLD7_9PROT</name>
<evidence type="ECO:0000313" key="2">
    <source>
        <dbReference type="Proteomes" id="UP000231658"/>
    </source>
</evidence>
<reference evidence="1 2" key="1">
    <citation type="submission" date="2016-07" db="EMBL/GenBank/DDBJ databases">
        <authorList>
            <person name="Lefevre C.T."/>
        </authorList>
    </citation>
    <scope>NUCLEOTIDE SEQUENCE [LARGE SCALE GENOMIC DNA]</scope>
    <source>
        <strain evidence="1">PR1</strain>
    </source>
</reference>
<dbReference type="RefSeq" id="WP_069190089.1">
    <property type="nucleotide sequence ID" value="NZ_FLYE01000047.1"/>
</dbReference>
<organism evidence="1 2">
    <name type="scientific">Candidatus Terasakiella magnetica</name>
    <dbReference type="NCBI Taxonomy" id="1867952"/>
    <lineage>
        <taxon>Bacteria</taxon>
        <taxon>Pseudomonadati</taxon>
        <taxon>Pseudomonadota</taxon>
        <taxon>Alphaproteobacteria</taxon>
        <taxon>Rhodospirillales</taxon>
        <taxon>Terasakiellaceae</taxon>
        <taxon>Terasakiella</taxon>
    </lineage>
</organism>
<dbReference type="EMBL" id="FLYE01000047">
    <property type="protein sequence ID" value="SCA58096.1"/>
    <property type="molecule type" value="Genomic_DNA"/>
</dbReference>
<sequence length="205" mass="21951">MKKMLIGLLLVLTIAAGIQFTLNKYTASGKKDASATNKATQAVALKILFDNYAGVYDKITLQYASEEVTLDKTVNTGFYHADSEIIDEAVPNVWTTKDDQKIIIKYNVIIKGLGDDAKAEKVAVLPNTSLALCQAYNKEIIEADADATPPTGVGAIADWESGATSSDITAGTAIDASSSTTMENKLSQCIKVGTSYVTYMVLEYS</sequence>
<dbReference type="STRING" id="1867952.MTBPR1_80150"/>
<protein>
    <submittedName>
        <fullName evidence="1">Uncharacterized protein</fullName>
    </submittedName>
</protein>
<gene>
    <name evidence="1" type="ORF">MTBPR1_80150</name>
</gene>
<evidence type="ECO:0000313" key="1">
    <source>
        <dbReference type="EMBL" id="SCA58096.1"/>
    </source>
</evidence>
<dbReference type="AlphaFoldDB" id="A0A1C3RLD7"/>
<dbReference type="Proteomes" id="UP000231658">
    <property type="component" value="Unassembled WGS sequence"/>
</dbReference>
<keyword evidence="2" id="KW-1185">Reference proteome</keyword>